<protein>
    <submittedName>
        <fullName evidence="4">DEKNAAC100386</fullName>
    </submittedName>
</protein>
<keyword evidence="5" id="KW-1185">Reference proteome</keyword>
<dbReference type="Proteomes" id="UP000290900">
    <property type="component" value="Unassembled WGS sequence"/>
</dbReference>
<dbReference type="FunCoup" id="A0A448YFZ6">
    <property type="interactions" value="569"/>
</dbReference>
<dbReference type="OrthoDB" id="10248838at2759"/>
<reference evidence="4 5" key="1">
    <citation type="submission" date="2018-12" db="EMBL/GenBank/DDBJ databases">
        <authorList>
            <person name="Tiukova I."/>
            <person name="Dainat J."/>
        </authorList>
    </citation>
    <scope>NUCLEOTIDE SEQUENCE [LARGE SCALE GENOMIC DNA]</scope>
</reference>
<dbReference type="Pfam" id="PF05907">
    <property type="entry name" value="CXXC_Zn-b_euk"/>
    <property type="match status" value="1"/>
</dbReference>
<name>A0A448YFZ6_BRENA</name>
<accession>A0A448YFZ6</accession>
<gene>
    <name evidence="4" type="ORF">BRENAR_LOCUS589</name>
</gene>
<dbReference type="AlphaFoldDB" id="A0A448YFZ6"/>
<keyword evidence="3" id="KW-0862">Zinc</keyword>
<evidence type="ECO:0000313" key="5">
    <source>
        <dbReference type="Proteomes" id="UP000290900"/>
    </source>
</evidence>
<dbReference type="PANTHER" id="PTHR12857:SF0">
    <property type="entry name" value="CXXC MOTIF CONTAINING ZINC BINDING PROTEIN"/>
    <property type="match status" value="1"/>
</dbReference>
<dbReference type="SUPFAM" id="SSF141678">
    <property type="entry name" value="MAL13P1.257-like"/>
    <property type="match status" value="1"/>
</dbReference>
<dbReference type="EMBL" id="CAACVR010000001">
    <property type="protein sequence ID" value="VEU19853.1"/>
    <property type="molecule type" value="Genomic_DNA"/>
</dbReference>
<evidence type="ECO:0000256" key="1">
    <source>
        <dbReference type="ARBA" id="ARBA00007818"/>
    </source>
</evidence>
<evidence type="ECO:0000256" key="2">
    <source>
        <dbReference type="ARBA" id="ARBA00022723"/>
    </source>
</evidence>
<dbReference type="InParanoid" id="A0A448YFZ6"/>
<dbReference type="PANTHER" id="PTHR12857">
    <property type="entry name" value="CXXC MOTIF CONTAINING ZINC BINDING PROTEIN"/>
    <property type="match status" value="1"/>
</dbReference>
<keyword evidence="2" id="KW-0479">Metal-binding</keyword>
<evidence type="ECO:0000313" key="4">
    <source>
        <dbReference type="EMBL" id="VEU19853.1"/>
    </source>
</evidence>
<dbReference type="InterPro" id="IPR008584">
    <property type="entry name" value="CXXC_Zn-binding_euk"/>
</dbReference>
<sequence>MLNLFIAAQLDGVTELRPTDTDEDPFEYYFKIQCARCREVHPKAISVNRLERHQIAGSRGEANFVFKCSFCGSSSNIDLGIPKKFKPYTVDDNGRRVPFLAVEARGVDIIQFIPEGPFECKGANSRTVFHEVDISGGEWYDYDEEAGNEVSITEIAWDISKK</sequence>
<proteinExistence type="inferred from homology"/>
<organism evidence="4 5">
    <name type="scientific">Brettanomyces naardenensis</name>
    <name type="common">Yeast</name>
    <dbReference type="NCBI Taxonomy" id="13370"/>
    <lineage>
        <taxon>Eukaryota</taxon>
        <taxon>Fungi</taxon>
        <taxon>Dikarya</taxon>
        <taxon>Ascomycota</taxon>
        <taxon>Saccharomycotina</taxon>
        <taxon>Pichiomycetes</taxon>
        <taxon>Pichiales</taxon>
        <taxon>Pichiaceae</taxon>
        <taxon>Brettanomyces</taxon>
    </lineage>
</organism>
<comment type="similarity">
    <text evidence="1">Belongs to the UPF0587 family.</text>
</comment>
<evidence type="ECO:0000256" key="3">
    <source>
        <dbReference type="ARBA" id="ARBA00022833"/>
    </source>
</evidence>
<dbReference type="STRING" id="13370.A0A448YFZ6"/>
<dbReference type="GO" id="GO:0008270">
    <property type="term" value="F:zinc ion binding"/>
    <property type="evidence" value="ECO:0007669"/>
    <property type="project" value="TreeGrafter"/>
</dbReference>